<gene>
    <name evidence="1" type="ORF">chiPu_0008560</name>
</gene>
<organism evidence="1 2">
    <name type="scientific">Chiloscyllium punctatum</name>
    <name type="common">Brownbanded bambooshark</name>
    <name type="synonym">Hemiscyllium punctatum</name>
    <dbReference type="NCBI Taxonomy" id="137246"/>
    <lineage>
        <taxon>Eukaryota</taxon>
        <taxon>Metazoa</taxon>
        <taxon>Chordata</taxon>
        <taxon>Craniata</taxon>
        <taxon>Vertebrata</taxon>
        <taxon>Chondrichthyes</taxon>
        <taxon>Elasmobranchii</taxon>
        <taxon>Galeomorphii</taxon>
        <taxon>Galeoidea</taxon>
        <taxon>Orectolobiformes</taxon>
        <taxon>Hemiscylliidae</taxon>
        <taxon>Chiloscyllium</taxon>
    </lineage>
</organism>
<reference evidence="1 2" key="1">
    <citation type="journal article" date="2018" name="Nat. Ecol. Evol.">
        <title>Shark genomes provide insights into elasmobranch evolution and the origin of vertebrates.</title>
        <authorList>
            <person name="Hara Y"/>
            <person name="Yamaguchi K"/>
            <person name="Onimaru K"/>
            <person name="Kadota M"/>
            <person name="Koyanagi M"/>
            <person name="Keeley SD"/>
            <person name="Tatsumi K"/>
            <person name="Tanaka K"/>
            <person name="Motone F"/>
            <person name="Kageyama Y"/>
            <person name="Nozu R"/>
            <person name="Adachi N"/>
            <person name="Nishimura O"/>
            <person name="Nakagawa R"/>
            <person name="Tanegashima C"/>
            <person name="Kiyatake I"/>
            <person name="Matsumoto R"/>
            <person name="Murakumo K"/>
            <person name="Nishida K"/>
            <person name="Terakita A"/>
            <person name="Kuratani S"/>
            <person name="Sato K"/>
            <person name="Hyodo S Kuraku.S."/>
        </authorList>
    </citation>
    <scope>NUCLEOTIDE SEQUENCE [LARGE SCALE GENOMIC DNA]</scope>
</reference>
<dbReference type="OrthoDB" id="9949171at2759"/>
<dbReference type="AlphaFoldDB" id="A0A401SIA1"/>
<protein>
    <submittedName>
        <fullName evidence="1">Uncharacterized protein</fullName>
    </submittedName>
</protein>
<comment type="caution">
    <text evidence="1">The sequence shown here is derived from an EMBL/GenBank/DDBJ whole genome shotgun (WGS) entry which is preliminary data.</text>
</comment>
<name>A0A401SIA1_CHIPU</name>
<dbReference type="Proteomes" id="UP000287033">
    <property type="component" value="Unassembled WGS sequence"/>
</dbReference>
<keyword evidence="2" id="KW-1185">Reference proteome</keyword>
<evidence type="ECO:0000313" key="1">
    <source>
        <dbReference type="EMBL" id="GCC30114.1"/>
    </source>
</evidence>
<evidence type="ECO:0000313" key="2">
    <source>
        <dbReference type="Proteomes" id="UP000287033"/>
    </source>
</evidence>
<proteinExistence type="predicted"/>
<accession>A0A401SIA1</accession>
<dbReference type="OMA" id="EACPYDE"/>
<dbReference type="EMBL" id="BEZZ01000284">
    <property type="protein sequence ID" value="GCC30114.1"/>
    <property type="molecule type" value="Genomic_DNA"/>
</dbReference>
<sequence>MFFIMEAEGTDFVLLPNGDILTEIPIKENKELAQQLEELHVKSYCQKNGRPVWRPKVVGQADEEIALHSGLQNLEIRSNYTPFGIDDKNEIEDENGADYHNYLDSDLSDYEVSPLAEATQIPGMDGEPVSEKEDWEKELNEACPYDEDDLAIIVRGVCCEVQLVWQDSETYNPSRDHALSKRANVVEIPTVEGQFDDADD</sequence>